<reference evidence="7" key="1">
    <citation type="submission" date="2025-08" db="UniProtKB">
        <authorList>
            <consortium name="RefSeq"/>
        </authorList>
    </citation>
    <scope>IDENTIFICATION</scope>
    <source>
        <tissue evidence="7">Entire body</tissue>
    </source>
</reference>
<dbReference type="OrthoDB" id="10255632at2759"/>
<proteinExistence type="predicted"/>
<sequence>MEENKTIQEILNCMQNIHFPCGLVYKNFNKLKALLCAENNELDRIYYLVESLTPALRLKSALRYERVTENENYEISSLPLNKANINFKCNTTNVMDNVQNLLKRIENLPSEWTLVQISSQLNIKERLETGLDMTYTNPLDIIVFNCGQTKIKPFCVTAAVPKDEVENKPIEICSEMCSIVKDIKNVTEKFLLSYKAGRFKNATATKTYNEMRSELDSRMKEVIKVVQDRWLGFWRCLLIGNYVSSEKEEEITKIVDDFLSEIKISVADKVRNILRYVIKGTSHLSVKELRDAMKYLFPGKEKLFYTKLVKKIKDFTESHYVGAFNSQKRHPVILIVEESLDVFPWEMLDIIQEHSVSRMPSFHFTYGLFKEHEDSIINGFKRNISCDKGTYVINPGLDLKKMEVRLTNYFKYWTPQWKTGIVGRAPSATEFEELLTSNDIFVYSGHGSGSQYLPGDKIQRLRVNGVVFLFGCSSVKLQSLGPQVEMHSSFQMYLIACSPCVVGALWEVTDTDTDILCADFLSLWIPSEAPHHWKQIDQRRWERGETVVPNEQKNVPKYFTKHEPELLKALSMSRKAPKYFTTKASFVVRGLPVKIATHSKKENCTT</sequence>
<keyword evidence="6" id="KW-1185">Reference proteome</keyword>
<dbReference type="InterPro" id="IPR005314">
    <property type="entry name" value="Peptidase_C50"/>
</dbReference>
<dbReference type="PANTHER" id="PTHR12792">
    <property type="entry name" value="EXTRA SPINDLE POLES 1-RELATED"/>
    <property type="match status" value="1"/>
</dbReference>
<dbReference type="InParanoid" id="A0A7F5RBW6"/>
<dbReference type="GO" id="GO:0005634">
    <property type="term" value="C:nucleus"/>
    <property type="evidence" value="ECO:0007669"/>
    <property type="project" value="InterPro"/>
</dbReference>
<accession>A0A7F5RBW6</accession>
<evidence type="ECO:0000259" key="5">
    <source>
        <dbReference type="PROSITE" id="PS51700"/>
    </source>
</evidence>
<evidence type="ECO:0000256" key="4">
    <source>
        <dbReference type="ARBA" id="ARBA00022829"/>
    </source>
</evidence>
<dbReference type="GO" id="GO:0051307">
    <property type="term" value="P:meiotic chromosome separation"/>
    <property type="evidence" value="ECO:0007669"/>
    <property type="project" value="TreeGrafter"/>
</dbReference>
<gene>
    <name evidence="7" type="primary">LOC108739374</name>
</gene>
<evidence type="ECO:0000313" key="7">
    <source>
        <dbReference type="RefSeq" id="XP_025833469.1"/>
    </source>
</evidence>
<organism evidence="6 7">
    <name type="scientific">Agrilus planipennis</name>
    <name type="common">Emerald ash borer</name>
    <name type="synonym">Agrilus marcopoli</name>
    <dbReference type="NCBI Taxonomy" id="224129"/>
    <lineage>
        <taxon>Eukaryota</taxon>
        <taxon>Metazoa</taxon>
        <taxon>Ecdysozoa</taxon>
        <taxon>Arthropoda</taxon>
        <taxon>Hexapoda</taxon>
        <taxon>Insecta</taxon>
        <taxon>Pterygota</taxon>
        <taxon>Neoptera</taxon>
        <taxon>Endopterygota</taxon>
        <taxon>Coleoptera</taxon>
        <taxon>Polyphaga</taxon>
        <taxon>Elateriformia</taxon>
        <taxon>Buprestoidea</taxon>
        <taxon>Buprestidae</taxon>
        <taxon>Agrilinae</taxon>
        <taxon>Agrilus</taxon>
    </lineage>
</organism>
<evidence type="ECO:0000313" key="6">
    <source>
        <dbReference type="Proteomes" id="UP000192223"/>
    </source>
</evidence>
<dbReference type="PANTHER" id="PTHR12792:SF0">
    <property type="entry name" value="SEPARIN"/>
    <property type="match status" value="1"/>
</dbReference>
<dbReference type="CTD" id="38640"/>
<dbReference type="EC" id="3.4.22.49" evidence="2"/>
<feature type="domain" description="Peptidase C50" evidence="5">
    <location>
        <begin position="386"/>
        <end position="483"/>
    </location>
</feature>
<protein>
    <recommendedName>
        <fullName evidence="2">separase</fullName>
        <ecNumber evidence="2">3.4.22.49</ecNumber>
    </recommendedName>
</protein>
<dbReference type="InterPro" id="IPR030397">
    <property type="entry name" value="SEPARIN_core_dom"/>
</dbReference>
<dbReference type="FunCoup" id="A0A7F5RBW6">
    <property type="interactions" value="14"/>
</dbReference>
<dbReference type="Pfam" id="PF03568">
    <property type="entry name" value="Separin_C"/>
    <property type="match status" value="1"/>
</dbReference>
<dbReference type="PROSITE" id="PS51700">
    <property type="entry name" value="SEPARIN"/>
    <property type="match status" value="1"/>
</dbReference>
<keyword evidence="4" id="KW-0159">Chromosome partition</keyword>
<evidence type="ECO:0000256" key="1">
    <source>
        <dbReference type="ARBA" id="ARBA00000451"/>
    </source>
</evidence>
<dbReference type="GO" id="GO:0005737">
    <property type="term" value="C:cytoplasm"/>
    <property type="evidence" value="ECO:0007669"/>
    <property type="project" value="TreeGrafter"/>
</dbReference>
<comment type="catalytic activity">
    <reaction evidence="1">
        <text>All bonds known to be hydrolyzed by this endopeptidase have arginine in P1 and an acidic residue in P4. P6 is often occupied by an acidic residue or by a hydroxy-amino-acid residue, the phosphorylation of which enhances cleavage.</text>
        <dbReference type="EC" id="3.4.22.49"/>
    </reaction>
</comment>
<dbReference type="GO" id="GO:0004197">
    <property type="term" value="F:cysteine-type endopeptidase activity"/>
    <property type="evidence" value="ECO:0007669"/>
    <property type="project" value="InterPro"/>
</dbReference>
<dbReference type="Proteomes" id="UP000192223">
    <property type="component" value="Unplaced"/>
</dbReference>
<dbReference type="GO" id="GO:0006508">
    <property type="term" value="P:proteolysis"/>
    <property type="evidence" value="ECO:0007669"/>
    <property type="project" value="InterPro"/>
</dbReference>
<evidence type="ECO:0000256" key="2">
    <source>
        <dbReference type="ARBA" id="ARBA00012489"/>
    </source>
</evidence>
<dbReference type="RefSeq" id="XP_025833469.1">
    <property type="nucleotide sequence ID" value="XM_025977684.1"/>
</dbReference>
<name>A0A7F5RBW6_AGRPL</name>
<evidence type="ECO:0000256" key="3">
    <source>
        <dbReference type="ARBA" id="ARBA00022801"/>
    </source>
</evidence>
<dbReference type="AlphaFoldDB" id="A0A7F5RBW6"/>
<keyword evidence="3" id="KW-0378">Hydrolase</keyword>
<dbReference type="GeneID" id="108739374"/>
<dbReference type="KEGG" id="apln:108739374"/>
<dbReference type="GO" id="GO:0072686">
    <property type="term" value="C:mitotic spindle"/>
    <property type="evidence" value="ECO:0007669"/>
    <property type="project" value="TreeGrafter"/>
</dbReference>
<dbReference type="GO" id="GO:0005813">
    <property type="term" value="C:centrosome"/>
    <property type="evidence" value="ECO:0007669"/>
    <property type="project" value="TreeGrafter"/>
</dbReference>